<evidence type="ECO:0000313" key="2">
    <source>
        <dbReference type="EMBL" id="CRK84802.1"/>
    </source>
</evidence>
<accession>A0A0U1P3Z2</accession>
<name>A0A0U1P3Z2_9BACI</name>
<protein>
    <submittedName>
        <fullName evidence="2">Uncharacterized protein</fullName>
    </submittedName>
</protein>
<organism evidence="2 3">
    <name type="scientific">Neobacillus massiliamazoniensis</name>
    <dbReference type="NCBI Taxonomy" id="1499688"/>
    <lineage>
        <taxon>Bacteria</taxon>
        <taxon>Bacillati</taxon>
        <taxon>Bacillota</taxon>
        <taxon>Bacilli</taxon>
        <taxon>Bacillales</taxon>
        <taxon>Bacillaceae</taxon>
        <taxon>Neobacillus</taxon>
    </lineage>
</organism>
<evidence type="ECO:0000313" key="3">
    <source>
        <dbReference type="Proteomes" id="UP000199087"/>
    </source>
</evidence>
<proteinExistence type="predicted"/>
<keyword evidence="3" id="KW-1185">Reference proteome</keyword>
<dbReference type="Proteomes" id="UP000199087">
    <property type="component" value="Unassembled WGS sequence"/>
</dbReference>
<dbReference type="EMBL" id="CVRB01000005">
    <property type="protein sequence ID" value="CRK84802.1"/>
    <property type="molecule type" value="Genomic_DNA"/>
</dbReference>
<dbReference type="AlphaFoldDB" id="A0A0U1P3Z2"/>
<dbReference type="RefSeq" id="WP_090639091.1">
    <property type="nucleotide sequence ID" value="NZ_CVRB01000005.1"/>
</dbReference>
<reference evidence="3" key="1">
    <citation type="submission" date="2015-05" db="EMBL/GenBank/DDBJ databases">
        <authorList>
            <person name="Urmite Genomes"/>
        </authorList>
    </citation>
    <scope>NUCLEOTIDE SEQUENCE [LARGE SCALE GENOMIC DNA]</scope>
    <source>
        <strain evidence="3">LF1</strain>
    </source>
</reference>
<evidence type="ECO:0000256" key="1">
    <source>
        <dbReference type="SAM" id="Phobius"/>
    </source>
</evidence>
<gene>
    <name evidence="2" type="ORF">BN000_04852</name>
</gene>
<feature type="transmembrane region" description="Helical" evidence="1">
    <location>
        <begin position="6"/>
        <end position="24"/>
    </location>
</feature>
<keyword evidence="1" id="KW-0472">Membrane</keyword>
<dbReference type="STRING" id="1499688.BN000_04852"/>
<keyword evidence="1" id="KW-1133">Transmembrane helix</keyword>
<sequence>MDIAVFFLVLVVLLLLILAIWMIFRGIKGGYSIYQDMKGSKQKAVEEEIESLKNRLEEIEKKLNL</sequence>
<keyword evidence="1" id="KW-0812">Transmembrane</keyword>